<comment type="caution">
    <text evidence="2">The sequence shown here is derived from an EMBL/GenBank/DDBJ whole genome shotgun (WGS) entry which is preliminary data.</text>
</comment>
<proteinExistence type="predicted"/>
<keyword evidence="4" id="KW-1185">Reference proteome</keyword>
<sequence>MKDDKDDMITLEEFAEAAKKQRTLTEWILELSIYLQSFQGFCLQRWFLLNSDLTDEEFRKLLIVLIQENESLILQKWALMQGERSNLYQNNIPWDVVVDAQKTTYAEFKKLDIDVLKKHNIGLSYEKFTELLKTDLGYEERLCFQMLHNNKELRIPTNVIVGSQELTHQEFMSLDPKVLEENRIRQNDDDYKKLMIMNTKKYIFFAEEVLKGTAW</sequence>
<dbReference type="RefSeq" id="WP_060462859.1">
    <property type="nucleotide sequence ID" value="NZ_CP083390.1"/>
</dbReference>
<evidence type="ECO:0000313" key="2">
    <source>
        <dbReference type="EMBL" id="TDN28922.1"/>
    </source>
</evidence>
<evidence type="ECO:0000313" key="3">
    <source>
        <dbReference type="Proteomes" id="UP000295195"/>
    </source>
</evidence>
<name>A0A135Z8J4_9LACO</name>
<evidence type="ECO:0000313" key="4">
    <source>
        <dbReference type="Proteomes" id="UP001434419"/>
    </source>
</evidence>
<reference evidence="2 3" key="1">
    <citation type="submission" date="2017-06" db="EMBL/GenBank/DDBJ databases">
        <authorList>
            <person name="Swanenburg J."/>
            <person name="Kort R."/>
        </authorList>
    </citation>
    <scope>NUCLEOTIDE SEQUENCE [LARGE SCALE GENOMIC DNA]</scope>
    <source>
        <strain evidence="2 3">RL05</strain>
    </source>
</reference>
<gene>
    <name evidence="1" type="ORF">ABVC42_00395</name>
    <name evidence="2" type="ORF">CEE75_12065</name>
</gene>
<protein>
    <submittedName>
        <fullName evidence="2">Uncharacterized protein</fullName>
    </submittedName>
</protein>
<accession>A0A135Z8J4</accession>
<evidence type="ECO:0000313" key="1">
    <source>
        <dbReference type="EMBL" id="MES5148419.1"/>
    </source>
</evidence>
<reference evidence="1" key="2">
    <citation type="submission" date="2024-06" db="EMBL/GenBank/DDBJ databases">
        <title>Vaginal Lactobacillus fatty acid response mechanisms reveal a metabolite-targeted strategy for bacterial vaginosis treatment.</title>
        <authorList>
            <person name="Zhu M."/>
            <person name="Blainey P.C."/>
            <person name="Bloom S.M."/>
            <person name="Kwon D.S."/>
        </authorList>
    </citation>
    <scope>NUCLEOTIDE SEQUENCE</scope>
    <source>
        <strain evidence="1">194_F1_1</strain>
    </source>
</reference>
<dbReference type="Proteomes" id="UP001434419">
    <property type="component" value="Unassembled WGS sequence"/>
</dbReference>
<organism evidence="2 3">
    <name type="scientific">Lactobacillus crispatus</name>
    <dbReference type="NCBI Taxonomy" id="47770"/>
    <lineage>
        <taxon>Bacteria</taxon>
        <taxon>Bacillati</taxon>
        <taxon>Bacillota</taxon>
        <taxon>Bacilli</taxon>
        <taxon>Lactobacillales</taxon>
        <taxon>Lactobacillaceae</taxon>
        <taxon>Lactobacillus</taxon>
    </lineage>
</organism>
<dbReference type="EMBL" id="JBETVU010000007">
    <property type="protein sequence ID" value="MES5148419.1"/>
    <property type="molecule type" value="Genomic_DNA"/>
</dbReference>
<dbReference type="Proteomes" id="UP000295195">
    <property type="component" value="Unassembled WGS sequence"/>
</dbReference>
<dbReference type="EMBL" id="NKLP01000257">
    <property type="protein sequence ID" value="TDN28922.1"/>
    <property type="molecule type" value="Genomic_DNA"/>
</dbReference>
<dbReference type="AlphaFoldDB" id="A0A135Z8J4"/>